<dbReference type="EMBL" id="CM042883">
    <property type="protein sequence ID" value="KAI4371673.1"/>
    <property type="molecule type" value="Genomic_DNA"/>
</dbReference>
<accession>A0ACB9R2H7</accession>
<sequence>MMRTMMCESKAPQNLWAEAINTACYVPNRVLARKTLDKTPYELYKGKVPNISYFHPFGSHCYILRLPKENVGKFDARSDEGVFLGYSESSKAYRVFNKRTLVVEESINVIINDSQYTEESILSDRPSTQLPAAEEQKESAVPLKTNSVQIQSVIGQDANSEGPSEANDSYKNLLDRVPTLYKKRHPMEQVIRDIQKGIQTRRSVNLFCEHSAFLSQKEPTSIDEALADPNWIIAMQEELNQFERNKVWTLVQRPKDRSVVGTKWVFRNKLDESGSVVRNKARLVAKGYSQSEGIDYDETYAPVARLEAIRLLLAYACFNDFKLFQMDVKSAFLNGEIKEEVYVDQPPGFEDPKKHDHVYKLDKALYGLKQAPRAWYERLSQFLIVKGYRKGKVDTTLFLKKHGTELLEPANCLEICSYPGTQRSKLLLHYQQQRQNMLQQQADVHSFYGCVNNLRTTVSSLTIFQYGVITPVP</sequence>
<gene>
    <name evidence="1" type="ORF">MLD38_009999</name>
</gene>
<protein>
    <submittedName>
        <fullName evidence="1">Uncharacterized protein</fullName>
    </submittedName>
</protein>
<reference evidence="2" key="1">
    <citation type="journal article" date="2023" name="Front. Plant Sci.">
        <title>Chromosomal-level genome assembly of Melastoma candidum provides insights into trichome evolution.</title>
        <authorList>
            <person name="Zhong Y."/>
            <person name="Wu W."/>
            <person name="Sun C."/>
            <person name="Zou P."/>
            <person name="Liu Y."/>
            <person name="Dai S."/>
            <person name="Zhou R."/>
        </authorList>
    </citation>
    <scope>NUCLEOTIDE SEQUENCE [LARGE SCALE GENOMIC DNA]</scope>
</reference>
<name>A0ACB9R2H7_9MYRT</name>
<proteinExistence type="predicted"/>
<organism evidence="1 2">
    <name type="scientific">Melastoma candidum</name>
    <dbReference type="NCBI Taxonomy" id="119954"/>
    <lineage>
        <taxon>Eukaryota</taxon>
        <taxon>Viridiplantae</taxon>
        <taxon>Streptophyta</taxon>
        <taxon>Embryophyta</taxon>
        <taxon>Tracheophyta</taxon>
        <taxon>Spermatophyta</taxon>
        <taxon>Magnoliopsida</taxon>
        <taxon>eudicotyledons</taxon>
        <taxon>Gunneridae</taxon>
        <taxon>Pentapetalae</taxon>
        <taxon>rosids</taxon>
        <taxon>malvids</taxon>
        <taxon>Myrtales</taxon>
        <taxon>Melastomataceae</taxon>
        <taxon>Melastomatoideae</taxon>
        <taxon>Melastomateae</taxon>
        <taxon>Melastoma</taxon>
    </lineage>
</organism>
<evidence type="ECO:0000313" key="1">
    <source>
        <dbReference type="EMBL" id="KAI4371673.1"/>
    </source>
</evidence>
<dbReference type="Proteomes" id="UP001057402">
    <property type="component" value="Chromosome 4"/>
</dbReference>
<keyword evidence="2" id="KW-1185">Reference proteome</keyword>
<evidence type="ECO:0000313" key="2">
    <source>
        <dbReference type="Proteomes" id="UP001057402"/>
    </source>
</evidence>
<comment type="caution">
    <text evidence="1">The sequence shown here is derived from an EMBL/GenBank/DDBJ whole genome shotgun (WGS) entry which is preliminary data.</text>
</comment>